<evidence type="ECO:0000313" key="2">
    <source>
        <dbReference type="Proteomes" id="UP000466442"/>
    </source>
</evidence>
<dbReference type="EMBL" id="WIXP02000010">
    <property type="protein sequence ID" value="KAF6204133.1"/>
    <property type="molecule type" value="Genomic_DNA"/>
</dbReference>
<dbReference type="Proteomes" id="UP000466442">
    <property type="component" value="Unassembled WGS sequence"/>
</dbReference>
<dbReference type="AlphaFoldDB" id="A0A8S9X5A5"/>
<keyword evidence="2" id="KW-1185">Reference proteome</keyword>
<comment type="caution">
    <text evidence="1">The sequence shown here is derived from an EMBL/GenBank/DDBJ whole genome shotgun (WGS) entry which is preliminary data.</text>
</comment>
<organism evidence="1 2">
    <name type="scientific">Apolygus lucorum</name>
    <name type="common">Small green plant bug</name>
    <name type="synonym">Lygocoris lucorum</name>
    <dbReference type="NCBI Taxonomy" id="248454"/>
    <lineage>
        <taxon>Eukaryota</taxon>
        <taxon>Metazoa</taxon>
        <taxon>Ecdysozoa</taxon>
        <taxon>Arthropoda</taxon>
        <taxon>Hexapoda</taxon>
        <taxon>Insecta</taxon>
        <taxon>Pterygota</taxon>
        <taxon>Neoptera</taxon>
        <taxon>Paraneoptera</taxon>
        <taxon>Hemiptera</taxon>
        <taxon>Heteroptera</taxon>
        <taxon>Panheteroptera</taxon>
        <taxon>Cimicomorpha</taxon>
        <taxon>Miridae</taxon>
        <taxon>Mirini</taxon>
        <taxon>Apolygus</taxon>
    </lineage>
</organism>
<proteinExistence type="predicted"/>
<accession>A0A8S9X5A5</accession>
<gene>
    <name evidence="1" type="ORF">GE061_002473</name>
</gene>
<name>A0A8S9X5A5_APOLU</name>
<protein>
    <submittedName>
        <fullName evidence="1">Uncharacterized protein</fullName>
    </submittedName>
</protein>
<dbReference type="OrthoDB" id="6738595at2759"/>
<sequence length="146" mass="16773">MDVFSIHDWENIFKLARRKNPFTTKEMEFKDFLDLKKLVATSISNRKIDQAGDPVNWLKVKSFIYRKEDPSSIGYRYDFSGDYKRVQCIGGVLKRLYLTGGNNERNRSPSSQWSMSVKLIVAIIITPGFLVRAGTPYRSVAPTNLC</sequence>
<evidence type="ECO:0000313" key="1">
    <source>
        <dbReference type="EMBL" id="KAF6204133.1"/>
    </source>
</evidence>
<reference evidence="1" key="1">
    <citation type="journal article" date="2021" name="Mol. Ecol. Resour.">
        <title>Apolygus lucorum genome provides insights into omnivorousness and mesophyll feeding.</title>
        <authorList>
            <person name="Liu Y."/>
            <person name="Liu H."/>
            <person name="Wang H."/>
            <person name="Huang T."/>
            <person name="Liu B."/>
            <person name="Yang B."/>
            <person name="Yin L."/>
            <person name="Li B."/>
            <person name="Zhang Y."/>
            <person name="Zhang S."/>
            <person name="Jiang F."/>
            <person name="Zhang X."/>
            <person name="Ren Y."/>
            <person name="Wang B."/>
            <person name="Wang S."/>
            <person name="Lu Y."/>
            <person name="Wu K."/>
            <person name="Fan W."/>
            <person name="Wang G."/>
        </authorList>
    </citation>
    <scope>NUCLEOTIDE SEQUENCE</scope>
    <source>
        <strain evidence="1">12Hb</strain>
    </source>
</reference>